<feature type="transmembrane region" description="Helical" evidence="5">
    <location>
        <begin position="189"/>
        <end position="214"/>
    </location>
</feature>
<keyword evidence="3" id="KW-0807">Transducer</keyword>
<dbReference type="Gene3D" id="6.10.340.10">
    <property type="match status" value="1"/>
</dbReference>
<organism evidence="8 9">
    <name type="scientific">Brevundimonas guildfordensis</name>
    <dbReference type="NCBI Taxonomy" id="2762241"/>
    <lineage>
        <taxon>Bacteria</taxon>
        <taxon>Pseudomonadati</taxon>
        <taxon>Pseudomonadota</taxon>
        <taxon>Alphaproteobacteria</taxon>
        <taxon>Caulobacterales</taxon>
        <taxon>Caulobacteraceae</taxon>
        <taxon>Brevundimonas</taxon>
    </lineage>
</organism>
<feature type="transmembrane region" description="Helical" evidence="5">
    <location>
        <begin position="14"/>
        <end position="36"/>
    </location>
</feature>
<keyword evidence="9" id="KW-1185">Reference proteome</keyword>
<dbReference type="RefSeq" id="WP_191743531.1">
    <property type="nucleotide sequence ID" value="NZ_JACSQU010000001.1"/>
</dbReference>
<feature type="coiled-coil region" evidence="4">
    <location>
        <begin position="262"/>
        <end position="295"/>
    </location>
</feature>
<keyword evidence="4" id="KW-0175">Coiled coil</keyword>
<evidence type="ECO:0000259" key="7">
    <source>
        <dbReference type="PROSITE" id="PS50885"/>
    </source>
</evidence>
<dbReference type="SUPFAM" id="SSF158472">
    <property type="entry name" value="HAMP domain-like"/>
    <property type="match status" value="1"/>
</dbReference>
<dbReference type="Pfam" id="PF00015">
    <property type="entry name" value="MCPsignal"/>
    <property type="match status" value="1"/>
</dbReference>
<dbReference type="InterPro" id="IPR003660">
    <property type="entry name" value="HAMP_dom"/>
</dbReference>
<protein>
    <submittedName>
        <fullName evidence="8">HAMP domain-containing protein</fullName>
    </submittedName>
</protein>
<keyword evidence="5" id="KW-1133">Transmembrane helix</keyword>
<evidence type="ECO:0000256" key="4">
    <source>
        <dbReference type="SAM" id="Coils"/>
    </source>
</evidence>
<dbReference type="SMART" id="SM00283">
    <property type="entry name" value="MA"/>
    <property type="match status" value="1"/>
</dbReference>
<dbReference type="SMART" id="SM00304">
    <property type="entry name" value="HAMP"/>
    <property type="match status" value="2"/>
</dbReference>
<keyword evidence="5" id="KW-0812">Transmembrane</keyword>
<dbReference type="InterPro" id="IPR007891">
    <property type="entry name" value="CHASE3"/>
</dbReference>
<dbReference type="EMBL" id="JACSQU010000001">
    <property type="protein sequence ID" value="MBD7941229.1"/>
    <property type="molecule type" value="Genomic_DNA"/>
</dbReference>
<feature type="domain" description="Methyl-accepting transducer" evidence="6">
    <location>
        <begin position="349"/>
        <end position="578"/>
    </location>
</feature>
<dbReference type="Pfam" id="PF00672">
    <property type="entry name" value="HAMP"/>
    <property type="match status" value="1"/>
</dbReference>
<feature type="domain" description="HAMP" evidence="7">
    <location>
        <begin position="297"/>
        <end position="344"/>
    </location>
</feature>
<comment type="caution">
    <text evidence="8">The sequence shown here is derived from an EMBL/GenBank/DDBJ whole genome shotgun (WGS) entry which is preliminary data.</text>
</comment>
<keyword evidence="1" id="KW-0145">Chemotaxis</keyword>
<evidence type="ECO:0000256" key="5">
    <source>
        <dbReference type="SAM" id="Phobius"/>
    </source>
</evidence>
<evidence type="ECO:0000313" key="8">
    <source>
        <dbReference type="EMBL" id="MBD7941229.1"/>
    </source>
</evidence>
<name>A0ABR8R0B0_9CAUL</name>
<accession>A0ABR8R0B0</accession>
<comment type="similarity">
    <text evidence="2">Belongs to the methyl-accepting chemotaxis (MCP) protein family.</text>
</comment>
<dbReference type="Pfam" id="PF05227">
    <property type="entry name" value="CHASE3"/>
    <property type="match status" value="1"/>
</dbReference>
<evidence type="ECO:0000256" key="1">
    <source>
        <dbReference type="ARBA" id="ARBA00022500"/>
    </source>
</evidence>
<evidence type="ECO:0000313" key="9">
    <source>
        <dbReference type="Proteomes" id="UP000638918"/>
    </source>
</evidence>
<dbReference type="SUPFAM" id="SSF58104">
    <property type="entry name" value="Methyl-accepting chemotaxis protein (MCP) signaling domain"/>
    <property type="match status" value="1"/>
</dbReference>
<dbReference type="PROSITE" id="PS50885">
    <property type="entry name" value="HAMP"/>
    <property type="match status" value="2"/>
</dbReference>
<dbReference type="InterPro" id="IPR004090">
    <property type="entry name" value="Chemotax_Me-accpt_rcpt"/>
</dbReference>
<keyword evidence="5" id="KW-0472">Membrane</keyword>
<feature type="domain" description="HAMP" evidence="7">
    <location>
        <begin position="211"/>
        <end position="264"/>
    </location>
</feature>
<evidence type="ECO:0000256" key="3">
    <source>
        <dbReference type="PROSITE-ProRule" id="PRU00284"/>
    </source>
</evidence>
<dbReference type="PANTHER" id="PTHR43531:SF11">
    <property type="entry name" value="METHYL-ACCEPTING CHEMOTAXIS PROTEIN 3"/>
    <property type="match status" value="1"/>
</dbReference>
<evidence type="ECO:0000256" key="2">
    <source>
        <dbReference type="ARBA" id="ARBA00029447"/>
    </source>
</evidence>
<dbReference type="InterPro" id="IPR004089">
    <property type="entry name" value="MCPsignal_dom"/>
</dbReference>
<dbReference type="PROSITE" id="PS50111">
    <property type="entry name" value="CHEMOTAXIS_TRANSDUC_2"/>
    <property type="match status" value="1"/>
</dbReference>
<dbReference type="CDD" id="cd11386">
    <property type="entry name" value="MCP_signal"/>
    <property type="match status" value="1"/>
</dbReference>
<dbReference type="Gene3D" id="1.10.287.950">
    <property type="entry name" value="Methyl-accepting chemotaxis protein"/>
    <property type="match status" value="1"/>
</dbReference>
<reference evidence="8 9" key="1">
    <citation type="submission" date="2020-08" db="EMBL/GenBank/DDBJ databases">
        <title>A Genomic Blueprint of the Chicken Gut Microbiome.</title>
        <authorList>
            <person name="Gilroy R."/>
            <person name="Ravi A."/>
            <person name="Getino M."/>
            <person name="Pursley I."/>
            <person name="Horton D.L."/>
            <person name="Alikhan N.-F."/>
            <person name="Baker D."/>
            <person name="Gharbi K."/>
            <person name="Hall N."/>
            <person name="Watson M."/>
            <person name="Adriaenssens E.M."/>
            <person name="Foster-Nyarko E."/>
            <person name="Jarju S."/>
            <person name="Secka A."/>
            <person name="Antonio M."/>
            <person name="Oren A."/>
            <person name="Chaudhuri R."/>
            <person name="La Ragione R.M."/>
            <person name="Hildebrand F."/>
            <person name="Pallen M.J."/>
        </authorList>
    </citation>
    <scope>NUCLEOTIDE SEQUENCE [LARGE SCALE GENOMIC DNA]</scope>
    <source>
        <strain evidence="8 9">Sa3CVA3</strain>
    </source>
</reference>
<dbReference type="InterPro" id="IPR051310">
    <property type="entry name" value="MCP_chemotaxis"/>
</dbReference>
<dbReference type="Proteomes" id="UP000638918">
    <property type="component" value="Unassembled WGS sequence"/>
</dbReference>
<dbReference type="PRINTS" id="PR00260">
    <property type="entry name" value="CHEMTRNSDUCR"/>
</dbReference>
<evidence type="ECO:0000259" key="6">
    <source>
        <dbReference type="PROSITE" id="PS50111"/>
    </source>
</evidence>
<dbReference type="CDD" id="cd06225">
    <property type="entry name" value="HAMP"/>
    <property type="match status" value="1"/>
</dbReference>
<sequence length="665" mass="69678">MDAMLSDLKIEKKLMAAFAVVILAIVAMGLTVFLQINALDAARNDRARAGVVQREAEAAQFYLARQEASYRGFLVSRDPYYLQRVEEHRKSFNQSLDRLVQLDRSSAAQARAARTAADEWNKQVVQRGRVMVADQSGWMQAIAAVGRDGQADKFIDPAETALNGLIARKVEESRVYAEKQVSAARTARTVLIGGLVLALALAAGMAVMLTNVLAKPLTAMTTAMRRLASGDTSVPVPAAGRKDEVGQMAAAVQTFKDAAIAKDALEAETAAQRRAVEEERARVEAEKAKAAEEDRVAITALAQGLNAMANGDLTHRMTVAVAPKAEQLKSDFNAAISQLEEAVAVVVGNVAAIRSGSGEISQASDDLSRRTEQQAASLEETAAALDEITATVNRTADGARQASRAVQTARNEAEASGVVVSDAVAAMTAIEQSSNQIGAIIGVIDEIAFQTNLLALNAGVEAARAGDAGRGFAVVASEVRALAQRSAEAAKEIKTLITASGRQVEQGVNLVGQTGQALGRIVAGVAEIDGLMSEISASAQEQATGLQQVNTAVNQMDQVTQQNAAMVEESTAASHSLAQEADVLAASVAHFKVDQLKGAQAASLRAPAAKPALPEPVAVFGGIEPSSSVQRAPQPVAETVAALRTMGRGGAALKADLVEDGWEEF</sequence>
<gene>
    <name evidence="8" type="ORF">H9656_07505</name>
</gene>
<proteinExistence type="inferred from homology"/>
<dbReference type="PANTHER" id="PTHR43531">
    <property type="entry name" value="PROTEIN ICFG"/>
    <property type="match status" value="1"/>
</dbReference>